<gene>
    <name evidence="5" type="ORF">CPB84DRAFT_698970</name>
</gene>
<dbReference type="InterPro" id="IPR029063">
    <property type="entry name" value="SAM-dependent_MTases_sf"/>
</dbReference>
<evidence type="ECO:0000313" key="6">
    <source>
        <dbReference type="Proteomes" id="UP000724874"/>
    </source>
</evidence>
<dbReference type="GO" id="GO:0008757">
    <property type="term" value="F:S-adenosylmethionine-dependent methyltransferase activity"/>
    <property type="evidence" value="ECO:0007669"/>
    <property type="project" value="InterPro"/>
</dbReference>
<dbReference type="Pfam" id="PF05724">
    <property type="entry name" value="TPMT"/>
    <property type="match status" value="1"/>
</dbReference>
<dbReference type="GO" id="GO:0032259">
    <property type="term" value="P:methylation"/>
    <property type="evidence" value="ECO:0007669"/>
    <property type="project" value="UniProtKB-KW"/>
</dbReference>
<dbReference type="PANTHER" id="PTHR32183:SF6">
    <property type="entry name" value="CYSTEINE SULFINATE DESULFINASE_CYSTEINE DESULFURASE AND RELATED ENZYMES"/>
    <property type="match status" value="1"/>
</dbReference>
<evidence type="ECO:0000256" key="1">
    <source>
        <dbReference type="ARBA" id="ARBA00022553"/>
    </source>
</evidence>
<accession>A0A9P5NTN2</accession>
<dbReference type="Gene3D" id="3.40.50.150">
    <property type="entry name" value="Vaccinia Virus protein VP39"/>
    <property type="match status" value="1"/>
</dbReference>
<dbReference type="SUPFAM" id="SSF53335">
    <property type="entry name" value="S-adenosyl-L-methionine-dependent methyltransferases"/>
    <property type="match status" value="1"/>
</dbReference>
<dbReference type="PANTHER" id="PTHR32183">
    <property type="match status" value="1"/>
</dbReference>
<evidence type="ECO:0000256" key="2">
    <source>
        <dbReference type="ARBA" id="ARBA00022603"/>
    </source>
</evidence>
<dbReference type="PROSITE" id="PS51585">
    <property type="entry name" value="SAM_MT_TPMT"/>
    <property type="match status" value="1"/>
</dbReference>
<comment type="caution">
    <text evidence="5">The sequence shown here is derived from an EMBL/GenBank/DDBJ whole genome shotgun (WGS) entry which is preliminary data.</text>
</comment>
<dbReference type="OrthoDB" id="276151at2759"/>
<sequence>MASLATSEEMANLNDLVGHSDQQNWEKAWEANVLPWDKLGAVQPPLQALLLSDEQVWPRVGRALVPGCGRGYDAIFIAKTLGLDTLAVDISPTAIQSAHALLASSPAVSPGRVTFREMDFFAFAVPDNELFDLIYDYTFFVAIPPSKRAAWAEQMGALIKPGGFLIALIFPMNPQTDDGPPFFTRPDHYFQVLGSNWEKVIDRVPNESEETHIGFEHMVVWKKL</sequence>
<keyword evidence="3" id="KW-0808">Transferase</keyword>
<dbReference type="EMBL" id="JADNYJ010000027">
    <property type="protein sequence ID" value="KAF8904090.1"/>
    <property type="molecule type" value="Genomic_DNA"/>
</dbReference>
<keyword evidence="4" id="KW-0949">S-adenosyl-L-methionine</keyword>
<dbReference type="Proteomes" id="UP000724874">
    <property type="component" value="Unassembled WGS sequence"/>
</dbReference>
<keyword evidence="6" id="KW-1185">Reference proteome</keyword>
<proteinExistence type="predicted"/>
<keyword evidence="1" id="KW-0597">Phosphoprotein</keyword>
<keyword evidence="2 5" id="KW-0489">Methyltransferase</keyword>
<dbReference type="CDD" id="cd02440">
    <property type="entry name" value="AdoMet_MTases"/>
    <property type="match status" value="1"/>
</dbReference>
<evidence type="ECO:0000256" key="3">
    <source>
        <dbReference type="ARBA" id="ARBA00022679"/>
    </source>
</evidence>
<dbReference type="AlphaFoldDB" id="A0A9P5NTN2"/>
<evidence type="ECO:0000313" key="5">
    <source>
        <dbReference type="EMBL" id="KAF8904090.1"/>
    </source>
</evidence>
<organism evidence="5 6">
    <name type="scientific">Gymnopilus junonius</name>
    <name type="common">Spectacular rustgill mushroom</name>
    <name type="synonym">Gymnopilus spectabilis subsp. junonius</name>
    <dbReference type="NCBI Taxonomy" id="109634"/>
    <lineage>
        <taxon>Eukaryota</taxon>
        <taxon>Fungi</taxon>
        <taxon>Dikarya</taxon>
        <taxon>Basidiomycota</taxon>
        <taxon>Agaricomycotina</taxon>
        <taxon>Agaricomycetes</taxon>
        <taxon>Agaricomycetidae</taxon>
        <taxon>Agaricales</taxon>
        <taxon>Agaricineae</taxon>
        <taxon>Hymenogastraceae</taxon>
        <taxon>Gymnopilus</taxon>
    </lineage>
</organism>
<reference evidence="5" key="1">
    <citation type="submission" date="2020-11" db="EMBL/GenBank/DDBJ databases">
        <authorList>
            <consortium name="DOE Joint Genome Institute"/>
            <person name="Ahrendt S."/>
            <person name="Riley R."/>
            <person name="Andreopoulos W."/>
            <person name="LaButti K."/>
            <person name="Pangilinan J."/>
            <person name="Ruiz-duenas F.J."/>
            <person name="Barrasa J.M."/>
            <person name="Sanchez-Garcia M."/>
            <person name="Camarero S."/>
            <person name="Miyauchi S."/>
            <person name="Serrano A."/>
            <person name="Linde D."/>
            <person name="Babiker R."/>
            <person name="Drula E."/>
            <person name="Ayuso-Fernandez I."/>
            <person name="Pacheco R."/>
            <person name="Padilla G."/>
            <person name="Ferreira P."/>
            <person name="Barriuso J."/>
            <person name="Kellner H."/>
            <person name="Castanera R."/>
            <person name="Alfaro M."/>
            <person name="Ramirez L."/>
            <person name="Pisabarro A.G."/>
            <person name="Kuo A."/>
            <person name="Tritt A."/>
            <person name="Lipzen A."/>
            <person name="He G."/>
            <person name="Yan M."/>
            <person name="Ng V."/>
            <person name="Cullen D."/>
            <person name="Martin F."/>
            <person name="Rosso M.-N."/>
            <person name="Henrissat B."/>
            <person name="Hibbett D."/>
            <person name="Martinez A.T."/>
            <person name="Grigoriev I.V."/>
        </authorList>
    </citation>
    <scope>NUCLEOTIDE SEQUENCE</scope>
    <source>
        <strain evidence="5">AH 44721</strain>
    </source>
</reference>
<evidence type="ECO:0000256" key="4">
    <source>
        <dbReference type="ARBA" id="ARBA00022691"/>
    </source>
</evidence>
<dbReference type="InterPro" id="IPR008854">
    <property type="entry name" value="TPMT"/>
</dbReference>
<name>A0A9P5NTN2_GYMJU</name>
<protein>
    <submittedName>
        <fullName evidence="5">S-adenosyl-L-methionine-dependent methyltransferase</fullName>
    </submittedName>
</protein>